<evidence type="ECO:0000313" key="2">
    <source>
        <dbReference type="Proteomes" id="UP000185161"/>
    </source>
</evidence>
<dbReference type="AlphaFoldDB" id="A0A1L6JDE2"/>
<accession>A0A1L6JDE2</accession>
<gene>
    <name evidence="1" type="ORF">BRX40_17425</name>
</gene>
<protein>
    <submittedName>
        <fullName evidence="1">Uncharacterized protein</fullName>
    </submittedName>
</protein>
<dbReference type="EMBL" id="CP018820">
    <property type="protein sequence ID" value="APR53951.1"/>
    <property type="molecule type" value="Genomic_DNA"/>
</dbReference>
<keyword evidence="2" id="KW-1185">Reference proteome</keyword>
<organism evidence="1 2">
    <name type="scientific">Sphingomonas koreensis</name>
    <dbReference type="NCBI Taxonomy" id="93064"/>
    <lineage>
        <taxon>Bacteria</taxon>
        <taxon>Pseudomonadati</taxon>
        <taxon>Pseudomonadota</taxon>
        <taxon>Alphaproteobacteria</taxon>
        <taxon>Sphingomonadales</taxon>
        <taxon>Sphingomonadaceae</taxon>
        <taxon>Sphingomonas</taxon>
    </lineage>
</organism>
<evidence type="ECO:0000313" key="1">
    <source>
        <dbReference type="EMBL" id="APR53951.1"/>
    </source>
</evidence>
<reference evidence="2" key="1">
    <citation type="submission" date="2016-12" db="EMBL/GenBank/DDBJ databases">
        <title>Whole genome sequencing of Sphingomonas sp. ABOJV.</title>
        <authorList>
            <person name="Conlan S."/>
            <person name="Thomas P.J."/>
            <person name="Mullikin J."/>
            <person name="Palmore T.N."/>
            <person name="Frank K.M."/>
            <person name="Segre J.A."/>
        </authorList>
    </citation>
    <scope>NUCLEOTIDE SEQUENCE [LARGE SCALE GENOMIC DNA]</scope>
    <source>
        <strain evidence="2">ABOJV</strain>
    </source>
</reference>
<sequence length="82" mass="9181">MICLMICAFGVPAKESALARIETFSPASIDSLRQGRLEDPRTPDLMIEVLPSGRKVWKYERRLAGDGASSAIRYYVPFAPHR</sequence>
<proteinExistence type="predicted"/>
<dbReference type="RefSeq" id="WP_075152463.1">
    <property type="nucleotide sequence ID" value="NZ_JAQQGM010000001.1"/>
</dbReference>
<dbReference type="KEGG" id="skr:BRX40_17425"/>
<dbReference type="STRING" id="93064.BRX40_17425"/>
<dbReference type="Proteomes" id="UP000185161">
    <property type="component" value="Chromosome"/>
</dbReference>
<name>A0A1L6JDE2_9SPHN</name>